<evidence type="ECO:0000256" key="3">
    <source>
        <dbReference type="SAM" id="MobiDB-lite"/>
    </source>
</evidence>
<evidence type="ECO:0000313" key="6">
    <source>
        <dbReference type="Proteomes" id="UP001596540"/>
    </source>
</evidence>
<keyword evidence="2" id="KW-0804">Transcription</keyword>
<reference evidence="6" key="1">
    <citation type="journal article" date="2019" name="Int. J. Syst. Evol. Microbiol.">
        <title>The Global Catalogue of Microorganisms (GCM) 10K type strain sequencing project: providing services to taxonomists for standard genome sequencing and annotation.</title>
        <authorList>
            <consortium name="The Broad Institute Genomics Platform"/>
            <consortium name="The Broad Institute Genome Sequencing Center for Infectious Disease"/>
            <person name="Wu L."/>
            <person name="Ma J."/>
        </authorList>
    </citation>
    <scope>NUCLEOTIDE SEQUENCE [LARGE SCALE GENOMIC DNA]</scope>
    <source>
        <strain evidence="6">CGMCC 4.7382</strain>
    </source>
</reference>
<dbReference type="Gene3D" id="1.10.10.1320">
    <property type="entry name" value="Anti-sigma factor, zinc-finger domain"/>
    <property type="match status" value="1"/>
</dbReference>
<evidence type="ECO:0000313" key="5">
    <source>
        <dbReference type="EMBL" id="MFC7327955.1"/>
    </source>
</evidence>
<keyword evidence="1" id="KW-0805">Transcription regulation</keyword>
<evidence type="ECO:0000256" key="1">
    <source>
        <dbReference type="ARBA" id="ARBA00023015"/>
    </source>
</evidence>
<keyword evidence="6" id="KW-1185">Reference proteome</keyword>
<evidence type="ECO:0000256" key="4">
    <source>
        <dbReference type="SAM" id="Phobius"/>
    </source>
</evidence>
<dbReference type="InterPro" id="IPR041916">
    <property type="entry name" value="Anti_sigma_zinc_sf"/>
</dbReference>
<proteinExistence type="predicted"/>
<feature type="region of interest" description="Disordered" evidence="3">
    <location>
        <begin position="191"/>
        <end position="211"/>
    </location>
</feature>
<gene>
    <name evidence="5" type="ORF">ACFQRF_09390</name>
</gene>
<keyword evidence="4" id="KW-1133">Transmembrane helix</keyword>
<protein>
    <recommendedName>
        <fullName evidence="7">Zinc-finger domain-containing protein</fullName>
    </recommendedName>
</protein>
<feature type="transmembrane region" description="Helical" evidence="4">
    <location>
        <begin position="108"/>
        <end position="129"/>
    </location>
</feature>
<evidence type="ECO:0000256" key="2">
    <source>
        <dbReference type="ARBA" id="ARBA00023163"/>
    </source>
</evidence>
<organism evidence="5 6">
    <name type="scientific">Marinactinospora rubrisoli</name>
    <dbReference type="NCBI Taxonomy" id="2715399"/>
    <lineage>
        <taxon>Bacteria</taxon>
        <taxon>Bacillati</taxon>
        <taxon>Actinomycetota</taxon>
        <taxon>Actinomycetes</taxon>
        <taxon>Streptosporangiales</taxon>
        <taxon>Nocardiopsidaceae</taxon>
        <taxon>Marinactinospora</taxon>
    </lineage>
</organism>
<comment type="caution">
    <text evidence="5">The sequence shown here is derived from an EMBL/GenBank/DDBJ whole genome shotgun (WGS) entry which is preliminary data.</text>
</comment>
<dbReference type="Proteomes" id="UP001596540">
    <property type="component" value="Unassembled WGS sequence"/>
</dbReference>
<evidence type="ECO:0008006" key="7">
    <source>
        <dbReference type="Google" id="ProtNLM"/>
    </source>
</evidence>
<feature type="compositionally biased region" description="Low complexity" evidence="3">
    <location>
        <begin position="79"/>
        <end position="95"/>
    </location>
</feature>
<accession>A0ABW2KFA1</accession>
<dbReference type="EMBL" id="JBHTBH010000004">
    <property type="protein sequence ID" value="MFC7327955.1"/>
    <property type="molecule type" value="Genomic_DNA"/>
</dbReference>
<name>A0ABW2KFA1_9ACTN</name>
<feature type="region of interest" description="Disordered" evidence="3">
    <location>
        <begin position="75"/>
        <end position="95"/>
    </location>
</feature>
<keyword evidence="4" id="KW-0812">Transmembrane</keyword>
<keyword evidence="4" id="KW-0472">Membrane</keyword>
<sequence length="290" mass="29354">MTSHVDTETLALLAEGLLEGDEEDSVQAHVGECERCADELTALADVSRVLAEVPATPLPDAVVARIDDALRAEAENRGAAAPPDEAAPPAQDIAPVVPLRRRSGPTRWLPYLAAAAAAVFVIGGGTAVLREVMTPDSANAPLSAPQPGSSTGPDAALAYYPIVVSTGTDYTAATLADQGGVLIQRAGVQGAADESGTGGAPGTDPLPSPTALPSDLSACVHRIDVDGQQRPKVIDLASYEGAPAWIMVFGTPPDGTGTPHEYTVRVVAPECGTAGGADDAVLAEATVPVS</sequence>
<dbReference type="RefSeq" id="WP_379870540.1">
    <property type="nucleotide sequence ID" value="NZ_JBHTBH010000004.1"/>
</dbReference>